<dbReference type="InterPro" id="IPR036361">
    <property type="entry name" value="SAP_dom_sf"/>
</dbReference>
<dbReference type="InterPro" id="IPR003034">
    <property type="entry name" value="SAP_dom"/>
</dbReference>
<evidence type="ECO:0000313" key="4">
    <source>
        <dbReference type="Proteomes" id="UP000001542"/>
    </source>
</evidence>
<feature type="compositionally biased region" description="Basic and acidic residues" evidence="1">
    <location>
        <begin position="58"/>
        <end position="71"/>
    </location>
</feature>
<evidence type="ECO:0000256" key="1">
    <source>
        <dbReference type="SAM" id="MobiDB-lite"/>
    </source>
</evidence>
<dbReference type="EMBL" id="DS113620">
    <property type="protein sequence ID" value="EAX99916.1"/>
    <property type="molecule type" value="Genomic_DNA"/>
</dbReference>
<dbReference type="PROSITE" id="PS50800">
    <property type="entry name" value="SAP"/>
    <property type="match status" value="1"/>
</dbReference>
<dbReference type="VEuPathDB" id="TrichDB:TVAGG3_0160090"/>
<name>A2F591_TRIV3</name>
<reference evidence="3" key="2">
    <citation type="journal article" date="2007" name="Science">
        <title>Draft genome sequence of the sexually transmitted pathogen Trichomonas vaginalis.</title>
        <authorList>
            <person name="Carlton J.M."/>
            <person name="Hirt R.P."/>
            <person name="Silva J.C."/>
            <person name="Delcher A.L."/>
            <person name="Schatz M."/>
            <person name="Zhao Q."/>
            <person name="Wortman J.R."/>
            <person name="Bidwell S.L."/>
            <person name="Alsmark U.C.M."/>
            <person name="Besteiro S."/>
            <person name="Sicheritz-Ponten T."/>
            <person name="Noel C.J."/>
            <person name="Dacks J.B."/>
            <person name="Foster P.G."/>
            <person name="Simillion C."/>
            <person name="Van de Peer Y."/>
            <person name="Miranda-Saavedra D."/>
            <person name="Barton G.J."/>
            <person name="Westrop G.D."/>
            <person name="Mueller S."/>
            <person name="Dessi D."/>
            <person name="Fiori P.L."/>
            <person name="Ren Q."/>
            <person name="Paulsen I."/>
            <person name="Zhang H."/>
            <person name="Bastida-Corcuera F.D."/>
            <person name="Simoes-Barbosa A."/>
            <person name="Brown M.T."/>
            <person name="Hayes R.D."/>
            <person name="Mukherjee M."/>
            <person name="Okumura C.Y."/>
            <person name="Schneider R."/>
            <person name="Smith A.J."/>
            <person name="Vanacova S."/>
            <person name="Villalvazo M."/>
            <person name="Haas B.J."/>
            <person name="Pertea M."/>
            <person name="Feldblyum T.V."/>
            <person name="Utterback T.R."/>
            <person name="Shu C.L."/>
            <person name="Osoegawa K."/>
            <person name="de Jong P.J."/>
            <person name="Hrdy I."/>
            <person name="Horvathova L."/>
            <person name="Zubacova Z."/>
            <person name="Dolezal P."/>
            <person name="Malik S.B."/>
            <person name="Logsdon J.M. Jr."/>
            <person name="Henze K."/>
            <person name="Gupta A."/>
            <person name="Wang C.C."/>
            <person name="Dunne R.L."/>
            <person name="Upcroft J.A."/>
            <person name="Upcroft P."/>
            <person name="White O."/>
            <person name="Salzberg S.L."/>
            <person name="Tang P."/>
            <person name="Chiu C.-H."/>
            <person name="Lee Y.-S."/>
            <person name="Embley T.M."/>
            <person name="Coombs G.H."/>
            <person name="Mottram J.C."/>
            <person name="Tachezy J."/>
            <person name="Fraser-Liggett C.M."/>
            <person name="Johnson P.J."/>
        </authorList>
    </citation>
    <scope>NUCLEOTIDE SEQUENCE [LARGE SCALE GENOMIC DNA]</scope>
    <source>
        <strain evidence="3">G3</strain>
    </source>
</reference>
<dbReference type="Pfam" id="PF02037">
    <property type="entry name" value="SAP"/>
    <property type="match status" value="1"/>
</dbReference>
<keyword evidence="4" id="KW-1185">Reference proteome</keyword>
<feature type="domain" description="SAP" evidence="2">
    <location>
        <begin position="81"/>
        <end position="115"/>
    </location>
</feature>
<sequence length="117" mass="13527">MLPSSGLIKEWEYEGDRPMNVKLPIDDSPYRTVQVSEDTAPILFRTIEFNQKQIQLKAQKEREKQKSKTNTEKTVISKNSIKNLSTNDLKKQLKALGLSTDGTREQILARFEKFVKK</sequence>
<dbReference type="Gene3D" id="1.10.720.30">
    <property type="entry name" value="SAP domain"/>
    <property type="match status" value="1"/>
</dbReference>
<dbReference type="VEuPathDB" id="TrichDB:TVAG_159360"/>
<evidence type="ECO:0000313" key="3">
    <source>
        <dbReference type="EMBL" id="EAX99916.1"/>
    </source>
</evidence>
<proteinExistence type="predicted"/>
<dbReference type="SUPFAM" id="SSF68906">
    <property type="entry name" value="SAP domain"/>
    <property type="match status" value="1"/>
</dbReference>
<accession>A2F591</accession>
<feature type="region of interest" description="Disordered" evidence="1">
    <location>
        <begin position="58"/>
        <end position="81"/>
    </location>
</feature>
<gene>
    <name evidence="3" type="ORF">TVAG_159360</name>
</gene>
<organism evidence="3 4">
    <name type="scientific">Trichomonas vaginalis (strain ATCC PRA-98 / G3)</name>
    <dbReference type="NCBI Taxonomy" id="412133"/>
    <lineage>
        <taxon>Eukaryota</taxon>
        <taxon>Metamonada</taxon>
        <taxon>Parabasalia</taxon>
        <taxon>Trichomonadida</taxon>
        <taxon>Trichomonadidae</taxon>
        <taxon>Trichomonas</taxon>
    </lineage>
</organism>
<evidence type="ECO:0000259" key="2">
    <source>
        <dbReference type="PROSITE" id="PS50800"/>
    </source>
</evidence>
<dbReference type="SMART" id="SM00513">
    <property type="entry name" value="SAP"/>
    <property type="match status" value="1"/>
</dbReference>
<reference evidence="3" key="1">
    <citation type="submission" date="2006-10" db="EMBL/GenBank/DDBJ databases">
        <authorList>
            <person name="Amadeo P."/>
            <person name="Zhao Q."/>
            <person name="Wortman J."/>
            <person name="Fraser-Liggett C."/>
            <person name="Carlton J."/>
        </authorList>
    </citation>
    <scope>NUCLEOTIDE SEQUENCE</scope>
    <source>
        <strain evidence="3">G3</strain>
    </source>
</reference>
<dbReference type="InParanoid" id="A2F591"/>
<dbReference type="KEGG" id="tva:4757736"/>
<dbReference type="RefSeq" id="XP_001312846.1">
    <property type="nucleotide sequence ID" value="XM_001312845.1"/>
</dbReference>
<dbReference type="Proteomes" id="UP000001542">
    <property type="component" value="Unassembled WGS sequence"/>
</dbReference>
<dbReference type="SMR" id="A2F591"/>
<dbReference type="AlphaFoldDB" id="A2F591"/>
<dbReference type="OrthoDB" id="9049620at2759"/>
<protein>
    <recommendedName>
        <fullName evidence="2">SAP domain-containing protein</fullName>
    </recommendedName>
</protein>
<feature type="compositionally biased region" description="Polar residues" evidence="1">
    <location>
        <begin position="72"/>
        <end position="81"/>
    </location>
</feature>